<dbReference type="EMBL" id="JRYB01000001">
    <property type="protein sequence ID" value="OIJ41049.1"/>
    <property type="molecule type" value="Genomic_DNA"/>
</dbReference>
<dbReference type="Pfam" id="PF10087">
    <property type="entry name" value="DUF2325"/>
    <property type="match status" value="1"/>
</dbReference>
<sequence length="195" mass="21609">MVPTARGAPWFSQGVPMLAERDVDRLLCEHGALLRAHAQLQARCTALLHEQAERIRRLDADLVRTRAAAIRSLSALAWEREDRAALEEAAPGLKRRAAMGRQVEALQARVHELTRRLHARELAGHAARTDDALPRALDASLEASLEAADLVICQTGCLSHGDYWRVQDHCKRSGKVCMLVDQPDRVHIVRIGSLA</sequence>
<name>A0A1S2N7M6_9BURK</name>
<reference evidence="2 3" key="1">
    <citation type="submission" date="2014-10" db="EMBL/GenBank/DDBJ databases">
        <authorList>
            <person name="Seo M.-J."/>
            <person name="Seok Y.J."/>
            <person name="Cha I.-T."/>
        </authorList>
    </citation>
    <scope>NUCLEOTIDE SEQUENCE [LARGE SCALE GENOMIC DNA]</scope>
    <source>
        <strain evidence="2 3">NEU</strain>
    </source>
</reference>
<dbReference type="AlphaFoldDB" id="A0A1S2N7M6"/>
<comment type="similarity">
    <text evidence="1">Belongs to the UPF0751 family.</text>
</comment>
<evidence type="ECO:0000313" key="3">
    <source>
        <dbReference type="Proteomes" id="UP000180246"/>
    </source>
</evidence>
<evidence type="ECO:0000313" key="2">
    <source>
        <dbReference type="EMBL" id="OIJ41049.1"/>
    </source>
</evidence>
<accession>A0A1S2N7M6</accession>
<gene>
    <name evidence="2" type="ORF">LO55_2873</name>
</gene>
<dbReference type="Proteomes" id="UP000180246">
    <property type="component" value="Unassembled WGS sequence"/>
</dbReference>
<protein>
    <recommendedName>
        <fullName evidence="4">DUF2325 domain-containing protein</fullName>
    </recommendedName>
</protein>
<proteinExistence type="inferred from homology"/>
<organism evidence="2 3">
    <name type="scientific">Massilia timonae</name>
    <dbReference type="NCBI Taxonomy" id="47229"/>
    <lineage>
        <taxon>Bacteria</taxon>
        <taxon>Pseudomonadati</taxon>
        <taxon>Pseudomonadota</taxon>
        <taxon>Betaproteobacteria</taxon>
        <taxon>Burkholderiales</taxon>
        <taxon>Oxalobacteraceae</taxon>
        <taxon>Telluria group</taxon>
        <taxon>Massilia</taxon>
    </lineage>
</organism>
<evidence type="ECO:0008006" key="4">
    <source>
        <dbReference type="Google" id="ProtNLM"/>
    </source>
</evidence>
<comment type="caution">
    <text evidence="2">The sequence shown here is derived from an EMBL/GenBank/DDBJ whole genome shotgun (WGS) entry which is preliminary data.</text>
</comment>
<dbReference type="InterPro" id="IPR016772">
    <property type="entry name" value="UCP020408"/>
</dbReference>
<evidence type="ECO:0000256" key="1">
    <source>
        <dbReference type="ARBA" id="ARBA00007189"/>
    </source>
</evidence>